<evidence type="ECO:0000313" key="2">
    <source>
        <dbReference type="EMBL" id="ORX44106.1"/>
    </source>
</evidence>
<sequence length="764" mass="85822">MNVDSDVLKSKCDDVLGVLQLRTPHAYKGIPSYASFHPPYDFEQVDEMAFDRRWVPIPSRNRLDTQALKAKHHFVADPDWEPPIKSLQERVPKPRPDGVKLRSVEAIVNDSQRRKMVQLQVPPQRTQPKSPRPQQPTSAIPKVMDFLNSITATNRPSPPKKSVHSSTKNSALTKKSSAMPLKPKPDTDVDLFFTQKYLAKGMDDPAATRQLEDLFKMTHIPARPVLRFHLTVRKRKEDPTNDLKKSKSAQDTPNEATTPFSLPTGAIPTEFIRTMKIPKKSKSDNTTPPPLSQSVQPAAVSQHRQVKAMELEEGETVSPSPSPRHPAPATTTVTPVTTTIAASTPAVAPTSTSSPVKRPREEEPRRKSSSTSVTKIASSSSSSSATSINTSVKRQRSDSKRDQEKQPSSTSSSTHKRRSSSSSRRDSTSKRRHRRSRSRSKSPKRRQVSHSPVSRSRSRSPSRKRRSSSSSSSSTDANRRRDRHRRSSRSSSTAAAPPTAPPAITTTSKKDDQRVYPPATADNAETTEQFRLFSMMFHKLALKYKRRGDTADSEWAAMLDHFQAFLNYMLAFYFQDRLAKDGSITNWESLHPFTEVLEKKLRRAKDLEGSHRRNTLLYGLLLRLNAMVHFYVFSRREGHARSKVGRLATADDGKKEEMSKMIQKVLAGHERAYATLRESDKYLTFPDLQKHFPSTYHQVCELGKVGPGIVIGGEAGTSIGPMFPLTPYARLHHASIMAKCILQEFVDLNHVSYQPITKPEEFMD</sequence>
<feature type="compositionally biased region" description="Basic residues" evidence="1">
    <location>
        <begin position="456"/>
        <end position="467"/>
    </location>
</feature>
<accession>A0A1X2G512</accession>
<organism evidence="2 3">
    <name type="scientific">Hesseltinella vesiculosa</name>
    <dbReference type="NCBI Taxonomy" id="101127"/>
    <lineage>
        <taxon>Eukaryota</taxon>
        <taxon>Fungi</taxon>
        <taxon>Fungi incertae sedis</taxon>
        <taxon>Mucoromycota</taxon>
        <taxon>Mucoromycotina</taxon>
        <taxon>Mucoromycetes</taxon>
        <taxon>Mucorales</taxon>
        <taxon>Cunninghamellaceae</taxon>
        <taxon>Hesseltinella</taxon>
    </lineage>
</organism>
<feature type="region of interest" description="Disordered" evidence="1">
    <location>
        <begin position="236"/>
        <end position="523"/>
    </location>
</feature>
<dbReference type="AlphaFoldDB" id="A0A1X2G512"/>
<evidence type="ECO:0000256" key="1">
    <source>
        <dbReference type="SAM" id="MobiDB-lite"/>
    </source>
</evidence>
<dbReference type="EMBL" id="MCGT01000050">
    <property type="protein sequence ID" value="ORX44106.1"/>
    <property type="molecule type" value="Genomic_DNA"/>
</dbReference>
<feature type="compositionally biased region" description="Low complexity" evidence="1">
    <location>
        <begin position="369"/>
        <end position="392"/>
    </location>
</feature>
<name>A0A1X2G512_9FUNG</name>
<feature type="compositionally biased region" description="Low complexity" evidence="1">
    <location>
        <begin position="489"/>
        <end position="507"/>
    </location>
</feature>
<feature type="compositionally biased region" description="Polar residues" evidence="1">
    <location>
        <begin position="249"/>
        <end position="261"/>
    </location>
</feature>
<feature type="compositionally biased region" description="Basic and acidic residues" evidence="1">
    <location>
        <begin position="236"/>
        <end position="245"/>
    </location>
</feature>
<feature type="compositionally biased region" description="Basic and acidic residues" evidence="1">
    <location>
        <begin position="395"/>
        <end position="405"/>
    </location>
</feature>
<protein>
    <submittedName>
        <fullName evidence="2">Uncharacterized protein</fullName>
    </submittedName>
</protein>
<feature type="compositionally biased region" description="Polar residues" evidence="1">
    <location>
        <begin position="164"/>
        <end position="176"/>
    </location>
</feature>
<dbReference type="STRING" id="101127.A0A1X2G512"/>
<feature type="compositionally biased region" description="Low complexity" evidence="1">
    <location>
        <begin position="327"/>
        <end position="356"/>
    </location>
</feature>
<comment type="caution">
    <text evidence="2">The sequence shown here is derived from an EMBL/GenBank/DDBJ whole genome shotgun (WGS) entry which is preliminary data.</text>
</comment>
<gene>
    <name evidence="2" type="ORF">DM01DRAFT_1340520</name>
</gene>
<reference evidence="2 3" key="1">
    <citation type="submission" date="2016-07" db="EMBL/GenBank/DDBJ databases">
        <title>Pervasive Adenine N6-methylation of Active Genes in Fungi.</title>
        <authorList>
            <consortium name="DOE Joint Genome Institute"/>
            <person name="Mondo S.J."/>
            <person name="Dannebaum R.O."/>
            <person name="Kuo R.C."/>
            <person name="Labutti K."/>
            <person name="Haridas S."/>
            <person name="Kuo A."/>
            <person name="Salamov A."/>
            <person name="Ahrendt S.R."/>
            <person name="Lipzen A."/>
            <person name="Sullivan W."/>
            <person name="Andreopoulos W.B."/>
            <person name="Clum A."/>
            <person name="Lindquist E."/>
            <person name="Daum C."/>
            <person name="Ramamoorthy G.K."/>
            <person name="Gryganskyi A."/>
            <person name="Culley D."/>
            <person name="Magnuson J.K."/>
            <person name="James T.Y."/>
            <person name="O'Malley M.A."/>
            <person name="Stajich J.E."/>
            <person name="Spatafora J.W."/>
            <person name="Visel A."/>
            <person name="Grigoriev I.V."/>
        </authorList>
    </citation>
    <scope>NUCLEOTIDE SEQUENCE [LARGE SCALE GENOMIC DNA]</scope>
    <source>
        <strain evidence="2 3">NRRL 3301</strain>
    </source>
</reference>
<feature type="region of interest" description="Disordered" evidence="1">
    <location>
        <begin position="111"/>
        <end position="186"/>
    </location>
</feature>
<evidence type="ECO:0000313" key="3">
    <source>
        <dbReference type="Proteomes" id="UP000242146"/>
    </source>
</evidence>
<dbReference type="Proteomes" id="UP000242146">
    <property type="component" value="Unassembled WGS sequence"/>
</dbReference>
<proteinExistence type="predicted"/>
<dbReference type="OrthoDB" id="2275777at2759"/>
<keyword evidence="3" id="KW-1185">Reference proteome</keyword>
<feature type="compositionally biased region" description="Basic residues" evidence="1">
    <location>
        <begin position="430"/>
        <end position="448"/>
    </location>
</feature>